<dbReference type="Proteomes" id="UP000762676">
    <property type="component" value="Unassembled WGS sequence"/>
</dbReference>
<proteinExistence type="predicted"/>
<comment type="caution">
    <text evidence="2">The sequence shown here is derived from an EMBL/GenBank/DDBJ whole genome shotgun (WGS) entry which is preliminary data.</text>
</comment>
<feature type="region of interest" description="Disordered" evidence="1">
    <location>
        <begin position="95"/>
        <end position="124"/>
    </location>
</feature>
<organism evidence="2 3">
    <name type="scientific">Elysia marginata</name>
    <dbReference type="NCBI Taxonomy" id="1093978"/>
    <lineage>
        <taxon>Eukaryota</taxon>
        <taxon>Metazoa</taxon>
        <taxon>Spiralia</taxon>
        <taxon>Lophotrochozoa</taxon>
        <taxon>Mollusca</taxon>
        <taxon>Gastropoda</taxon>
        <taxon>Heterobranchia</taxon>
        <taxon>Euthyneura</taxon>
        <taxon>Panpulmonata</taxon>
        <taxon>Sacoglossa</taxon>
        <taxon>Placobranchoidea</taxon>
        <taxon>Plakobranchidae</taxon>
        <taxon>Elysia</taxon>
    </lineage>
</organism>
<feature type="non-terminal residue" evidence="2">
    <location>
        <position position="287"/>
    </location>
</feature>
<dbReference type="AlphaFoldDB" id="A0AAV4I392"/>
<protein>
    <submittedName>
        <fullName evidence="2">Serine/arginine repetitive matrix protein 1-like</fullName>
    </submittedName>
</protein>
<evidence type="ECO:0000313" key="3">
    <source>
        <dbReference type="Proteomes" id="UP000762676"/>
    </source>
</evidence>
<accession>A0AAV4I392</accession>
<evidence type="ECO:0000256" key="1">
    <source>
        <dbReference type="SAM" id="MobiDB-lite"/>
    </source>
</evidence>
<evidence type="ECO:0000313" key="2">
    <source>
        <dbReference type="EMBL" id="GFS03156.1"/>
    </source>
</evidence>
<dbReference type="EMBL" id="BMAT01009279">
    <property type="protein sequence ID" value="GFS03156.1"/>
    <property type="molecule type" value="Genomic_DNA"/>
</dbReference>
<sequence length="287" mass="32847">MQSQLGPAPYANQATRASRYASQVSSTRSTQVSHFNPFAKKWTLPPHVEDILHAKQHGQLRELHVKGQGLYTPNDLLPSLDRRLRPLPWERANRVSTRTSRSESLADVGTSRSKSGFGRQRKVTQHSNKVEGNKYIKLFDIIEGNPYGKIAFTNSNEPMHPIASWVTQRLEHSCRSARFALPSDYRLLENMTTLDYLEKYTVLTAAQRRRYDLVFAKFMDKTDKCIYLERLYPALNSMFANSLGKENFEILCTALFIGPDFKISSKELFAGISALTERLFWSSYLES</sequence>
<dbReference type="PANTHER" id="PTHR36696:SF1">
    <property type="entry name" value="EF-HAND DOMAIN-CONTAINING PROTEIN"/>
    <property type="match status" value="1"/>
</dbReference>
<keyword evidence="3" id="KW-1185">Reference proteome</keyword>
<gene>
    <name evidence="2" type="ORF">ElyMa_004624900</name>
</gene>
<name>A0AAV4I392_9GAST</name>
<reference evidence="2 3" key="1">
    <citation type="journal article" date="2021" name="Elife">
        <title>Chloroplast acquisition without the gene transfer in kleptoplastic sea slugs, Plakobranchus ocellatus.</title>
        <authorList>
            <person name="Maeda T."/>
            <person name="Takahashi S."/>
            <person name="Yoshida T."/>
            <person name="Shimamura S."/>
            <person name="Takaki Y."/>
            <person name="Nagai Y."/>
            <person name="Toyoda A."/>
            <person name="Suzuki Y."/>
            <person name="Arimoto A."/>
            <person name="Ishii H."/>
            <person name="Satoh N."/>
            <person name="Nishiyama T."/>
            <person name="Hasebe M."/>
            <person name="Maruyama T."/>
            <person name="Minagawa J."/>
            <person name="Obokata J."/>
            <person name="Shigenobu S."/>
        </authorList>
    </citation>
    <scope>NUCLEOTIDE SEQUENCE [LARGE SCALE GENOMIC DNA]</scope>
</reference>
<dbReference type="PANTHER" id="PTHR36696">
    <property type="entry name" value="AGAP012002-PA"/>
    <property type="match status" value="1"/>
</dbReference>